<keyword evidence="5" id="KW-0479">Metal-binding</keyword>
<name>A0ABM1ERN1_PRICU</name>
<dbReference type="PROSITE" id="PS00028">
    <property type="entry name" value="ZINC_FINGER_C2H2_1"/>
    <property type="match status" value="3"/>
</dbReference>
<dbReference type="SUPFAM" id="SSF53623">
    <property type="entry name" value="MurD-like peptide ligases, catalytic domain"/>
    <property type="match status" value="2"/>
</dbReference>
<evidence type="ECO:0000256" key="5">
    <source>
        <dbReference type="PROSITE-ProRule" id="PRU00042"/>
    </source>
</evidence>
<dbReference type="PROSITE" id="PS50157">
    <property type="entry name" value="ZINC_FINGER_C2H2_2"/>
    <property type="match status" value="2"/>
</dbReference>
<keyword evidence="5" id="KW-0863">Zinc-finger</keyword>
<protein>
    <submittedName>
        <fullName evidence="9">Uncharacterized protein LOC106814969</fullName>
    </submittedName>
</protein>
<evidence type="ECO:0000256" key="4">
    <source>
        <dbReference type="ARBA" id="ARBA00022840"/>
    </source>
</evidence>
<evidence type="ECO:0000256" key="6">
    <source>
        <dbReference type="SAM" id="MobiDB-lite"/>
    </source>
</evidence>
<dbReference type="PANTHER" id="PTHR11136:SF5">
    <property type="entry name" value="FOLYLPOLYGLUTAMATE SYNTHASE, MITOCHONDRIAL"/>
    <property type="match status" value="1"/>
</dbReference>
<sequence length="650" mass="70329">MSTPTIKQEPACVDVAGGDAATTTRGEGADGEIVPAPPLVREFSTELDGSGNAFYTCEFCLVIYTSFWAYDEHRTSCPAVAAAAALPVAAATSPDCVVVEPDSGLDFYFRCIPCSECFFTQESFVDHCRRTHCRLLVTQGSAAPGADAAAAAAGMTSLHSDLLVSCRCTACGDCFYTEATFCLHTVAIHCKVLVCQGQNSAARKPPPRDPVTPAARRPDPPLFRDGDDAAPSRPGVTTDDEPGESTLAVQPPQARRPPNKRQRRSVGSPDVAKEEETGGAGGTARSKSALCCGARRETFGDSSSLQRHLLAHAKVGEDRTFASCGDGKLGDDDDDVIVTREALKFHWGENQFTNQRGGVFTCAHGVCGAQFSSPSKLAEHSYLHISPKKDAIRCLNSLQTNAETLARIRKEGGRDVQRNIPDMITFAQRAGITLDALDKLNVIHVSGTKGKGSTCAFTESILRQYGYKTGLFTSPHLVETRERIRINGLPIEKKLFASYFFEVYNRLINTKNQHDPEVGMPAYFRFLTLMSLYVFVEQKVDVAILECGIGGTYDCTNIVRKPVVCGVSSLGIDHVSLLGDTVEKIAWHKAGIFKVRRATHVSWRGVAWRGVVCRGVSSLGIDHVSLLGDTVEKIAWHKAGIFKSQGDRSN</sequence>
<dbReference type="PANTHER" id="PTHR11136">
    <property type="entry name" value="FOLYLPOLYGLUTAMATE SYNTHASE-RELATED"/>
    <property type="match status" value="1"/>
</dbReference>
<comment type="similarity">
    <text evidence="1">Belongs to the folylpolyglutamate synthase family.</text>
</comment>
<keyword evidence="2" id="KW-0436">Ligase</keyword>
<feature type="domain" description="C2H2-type" evidence="7">
    <location>
        <begin position="109"/>
        <end position="132"/>
    </location>
</feature>
<feature type="compositionally biased region" description="Basic and acidic residues" evidence="6">
    <location>
        <begin position="216"/>
        <end position="227"/>
    </location>
</feature>
<organism evidence="8 9">
    <name type="scientific">Priapulus caudatus</name>
    <name type="common">Priapulid worm</name>
    <dbReference type="NCBI Taxonomy" id="37621"/>
    <lineage>
        <taxon>Eukaryota</taxon>
        <taxon>Metazoa</taxon>
        <taxon>Ecdysozoa</taxon>
        <taxon>Scalidophora</taxon>
        <taxon>Priapulida</taxon>
        <taxon>Priapulimorpha</taxon>
        <taxon>Priapulimorphida</taxon>
        <taxon>Priapulidae</taxon>
        <taxon>Priapulus</taxon>
    </lineage>
</organism>
<dbReference type="RefSeq" id="XP_014674852.1">
    <property type="nucleotide sequence ID" value="XM_014819366.1"/>
</dbReference>
<evidence type="ECO:0000313" key="9">
    <source>
        <dbReference type="RefSeq" id="XP_014674852.1"/>
    </source>
</evidence>
<reference evidence="9" key="1">
    <citation type="submission" date="2025-08" db="UniProtKB">
        <authorList>
            <consortium name="RefSeq"/>
        </authorList>
    </citation>
    <scope>IDENTIFICATION</scope>
</reference>
<keyword evidence="5" id="KW-0862">Zinc</keyword>
<accession>A0ABM1ERN1</accession>
<dbReference type="NCBIfam" id="TIGR01499">
    <property type="entry name" value="folC"/>
    <property type="match status" value="1"/>
</dbReference>
<dbReference type="InterPro" id="IPR013087">
    <property type="entry name" value="Znf_C2H2_type"/>
</dbReference>
<dbReference type="PROSITE" id="PS01011">
    <property type="entry name" value="FOLYLPOLYGLU_SYNT_1"/>
    <property type="match status" value="1"/>
</dbReference>
<feature type="region of interest" description="Disordered" evidence="6">
    <location>
        <begin position="200"/>
        <end position="287"/>
    </location>
</feature>
<feature type="domain" description="C2H2-type" evidence="7">
    <location>
        <begin position="360"/>
        <end position="389"/>
    </location>
</feature>
<keyword evidence="4" id="KW-0067">ATP-binding</keyword>
<proteinExistence type="inferred from homology"/>
<gene>
    <name evidence="9" type="primary">LOC106814969</name>
</gene>
<dbReference type="GeneID" id="106814969"/>
<evidence type="ECO:0000259" key="7">
    <source>
        <dbReference type="PROSITE" id="PS50157"/>
    </source>
</evidence>
<keyword evidence="8" id="KW-1185">Reference proteome</keyword>
<dbReference type="Gene3D" id="3.40.1190.10">
    <property type="entry name" value="Mur-like, catalytic domain"/>
    <property type="match status" value="2"/>
</dbReference>
<dbReference type="InterPro" id="IPR001645">
    <property type="entry name" value="Folylpolyglutamate_synth"/>
</dbReference>
<evidence type="ECO:0000256" key="3">
    <source>
        <dbReference type="ARBA" id="ARBA00022741"/>
    </source>
</evidence>
<dbReference type="InterPro" id="IPR036565">
    <property type="entry name" value="Mur-like_cat_sf"/>
</dbReference>
<dbReference type="InterPro" id="IPR018109">
    <property type="entry name" value="Folylpolyglutamate_synth_CS"/>
</dbReference>
<evidence type="ECO:0000256" key="1">
    <source>
        <dbReference type="ARBA" id="ARBA00008276"/>
    </source>
</evidence>
<dbReference type="PROSITE" id="PS01012">
    <property type="entry name" value="FOLYLPOLYGLU_SYNT_2"/>
    <property type="match status" value="1"/>
</dbReference>
<dbReference type="SMART" id="SM00355">
    <property type="entry name" value="ZnF_C2H2"/>
    <property type="match status" value="5"/>
</dbReference>
<evidence type="ECO:0000313" key="8">
    <source>
        <dbReference type="Proteomes" id="UP000695022"/>
    </source>
</evidence>
<keyword evidence="3" id="KW-0547">Nucleotide-binding</keyword>
<dbReference type="Proteomes" id="UP000695022">
    <property type="component" value="Unplaced"/>
</dbReference>
<evidence type="ECO:0000256" key="2">
    <source>
        <dbReference type="ARBA" id="ARBA00022598"/>
    </source>
</evidence>